<dbReference type="Gene3D" id="2.60.120.10">
    <property type="entry name" value="Jelly Rolls"/>
    <property type="match status" value="1"/>
</dbReference>
<keyword evidence="3" id="KW-1185">Reference proteome</keyword>
<dbReference type="Proteomes" id="UP000019276">
    <property type="component" value="Unassembled WGS sequence"/>
</dbReference>
<dbReference type="InterPro" id="IPR014710">
    <property type="entry name" value="RmlC-like_jellyroll"/>
</dbReference>
<dbReference type="STRING" id="1328313.DS2_11528"/>
<dbReference type="eggNOG" id="COG0664">
    <property type="taxonomic scope" value="Bacteria"/>
</dbReference>
<dbReference type="SUPFAM" id="SSF51206">
    <property type="entry name" value="cAMP-binding domain-like"/>
    <property type="match status" value="1"/>
</dbReference>
<sequence length="180" mass="20789">MQKIETINTLKEMEILARIPLFKHLTPQERACLITDELQFYIAEKEDYVIKQNDHDHCFYILLSGTLQVTKNANHAVIANIEPGGLVGEVGFITNQPRTAYVQAIEKSMLIRVDQQIMARLPLKMREQIKDKLIDSLVDRINYLNDEVIMLSERVESVETKTNAQSDECIQLADDWQEEN</sequence>
<feature type="domain" description="Cyclic nucleotide-binding" evidence="1">
    <location>
        <begin position="21"/>
        <end position="121"/>
    </location>
</feature>
<comment type="caution">
    <text evidence="2">The sequence shown here is derived from an EMBL/GenBank/DDBJ whole genome shotgun (WGS) entry which is preliminary data.</text>
</comment>
<dbReference type="PANTHER" id="PTHR11635:SF166">
    <property type="entry name" value="CYCLIC NUCLEOTIDE-BINDING DOMAIN-CONTAINING PROTEIN"/>
    <property type="match status" value="1"/>
</dbReference>
<dbReference type="PANTHER" id="PTHR11635">
    <property type="entry name" value="CAMP-DEPENDENT PROTEIN KINASE REGULATORY CHAIN"/>
    <property type="match status" value="1"/>
</dbReference>
<name>W7QCG6_9ALTE</name>
<dbReference type="SMART" id="SM00100">
    <property type="entry name" value="cNMP"/>
    <property type="match status" value="1"/>
</dbReference>
<dbReference type="GO" id="GO:0030552">
    <property type="term" value="F:cAMP binding"/>
    <property type="evidence" value="ECO:0007669"/>
    <property type="project" value="TreeGrafter"/>
</dbReference>
<organism evidence="2 3">
    <name type="scientific">Catenovulum agarivorans DS-2</name>
    <dbReference type="NCBI Taxonomy" id="1328313"/>
    <lineage>
        <taxon>Bacteria</taxon>
        <taxon>Pseudomonadati</taxon>
        <taxon>Pseudomonadota</taxon>
        <taxon>Gammaproteobacteria</taxon>
        <taxon>Alteromonadales</taxon>
        <taxon>Alteromonadaceae</taxon>
        <taxon>Catenovulum</taxon>
    </lineage>
</organism>
<dbReference type="InterPro" id="IPR000595">
    <property type="entry name" value="cNMP-bd_dom"/>
</dbReference>
<dbReference type="GO" id="GO:0004862">
    <property type="term" value="F:cAMP-dependent protein kinase inhibitor activity"/>
    <property type="evidence" value="ECO:0007669"/>
    <property type="project" value="TreeGrafter"/>
</dbReference>
<evidence type="ECO:0000313" key="3">
    <source>
        <dbReference type="Proteomes" id="UP000019276"/>
    </source>
</evidence>
<evidence type="ECO:0000313" key="2">
    <source>
        <dbReference type="EMBL" id="EWH09596.1"/>
    </source>
</evidence>
<dbReference type="GO" id="GO:0005952">
    <property type="term" value="C:cAMP-dependent protein kinase complex"/>
    <property type="evidence" value="ECO:0007669"/>
    <property type="project" value="InterPro"/>
</dbReference>
<dbReference type="GO" id="GO:0034236">
    <property type="term" value="F:protein kinase A catalytic subunit binding"/>
    <property type="evidence" value="ECO:0007669"/>
    <property type="project" value="TreeGrafter"/>
</dbReference>
<proteinExistence type="predicted"/>
<evidence type="ECO:0000259" key="1">
    <source>
        <dbReference type="PROSITE" id="PS50042"/>
    </source>
</evidence>
<dbReference type="RefSeq" id="WP_035014945.1">
    <property type="nucleotide sequence ID" value="NZ_ARZY01000021.1"/>
</dbReference>
<dbReference type="InterPro" id="IPR018490">
    <property type="entry name" value="cNMP-bd_dom_sf"/>
</dbReference>
<dbReference type="EMBL" id="ARZY01000021">
    <property type="protein sequence ID" value="EWH09596.1"/>
    <property type="molecule type" value="Genomic_DNA"/>
</dbReference>
<gene>
    <name evidence="2" type="ORF">DS2_11528</name>
</gene>
<dbReference type="OrthoDB" id="5241243at2"/>
<reference evidence="2 3" key="1">
    <citation type="journal article" date="2014" name="Genome Announc.">
        <title>Draft Genome Sequence of the Agar-Degrading Bacterium Catenovulum sp. Strain DS-2, Isolated from Intestines of Haliotis diversicolor.</title>
        <authorList>
            <person name="Shan D."/>
            <person name="Li X."/>
            <person name="Gu Z."/>
            <person name="Wei G."/>
            <person name="Gao Z."/>
            <person name="Shao Z."/>
        </authorList>
    </citation>
    <scope>NUCLEOTIDE SEQUENCE [LARGE SCALE GENOMIC DNA]</scope>
    <source>
        <strain evidence="2 3">DS-2</strain>
    </source>
</reference>
<dbReference type="Pfam" id="PF00027">
    <property type="entry name" value="cNMP_binding"/>
    <property type="match status" value="1"/>
</dbReference>
<dbReference type="AlphaFoldDB" id="W7QCG6"/>
<dbReference type="CDD" id="cd00038">
    <property type="entry name" value="CAP_ED"/>
    <property type="match status" value="1"/>
</dbReference>
<dbReference type="GO" id="GO:0005829">
    <property type="term" value="C:cytosol"/>
    <property type="evidence" value="ECO:0007669"/>
    <property type="project" value="TreeGrafter"/>
</dbReference>
<protein>
    <recommendedName>
        <fullName evidence="1">Cyclic nucleotide-binding domain-containing protein</fullName>
    </recommendedName>
</protein>
<accession>W7QCG6</accession>
<dbReference type="InterPro" id="IPR050503">
    <property type="entry name" value="cAMP-dep_PK_reg_su-like"/>
</dbReference>
<dbReference type="PROSITE" id="PS50042">
    <property type="entry name" value="CNMP_BINDING_3"/>
    <property type="match status" value="1"/>
</dbReference>